<evidence type="ECO:0000313" key="1">
    <source>
        <dbReference type="EMBL" id="OAY21709.1"/>
    </source>
</evidence>
<proteinExistence type="predicted"/>
<accession>A0A199UAK7</accession>
<name>A0A199UAK7_MANES</name>
<dbReference type="EMBL" id="KV450693">
    <property type="protein sequence ID" value="OAY21709.1"/>
    <property type="molecule type" value="Genomic_DNA"/>
</dbReference>
<organism evidence="1">
    <name type="scientific">Manihot esculenta</name>
    <name type="common">Cassava</name>
    <name type="synonym">Jatropha manihot</name>
    <dbReference type="NCBI Taxonomy" id="3983"/>
    <lineage>
        <taxon>Eukaryota</taxon>
        <taxon>Viridiplantae</taxon>
        <taxon>Streptophyta</taxon>
        <taxon>Embryophyta</taxon>
        <taxon>Tracheophyta</taxon>
        <taxon>Spermatophyta</taxon>
        <taxon>Magnoliopsida</taxon>
        <taxon>eudicotyledons</taxon>
        <taxon>Gunneridae</taxon>
        <taxon>Pentapetalae</taxon>
        <taxon>rosids</taxon>
        <taxon>fabids</taxon>
        <taxon>Malpighiales</taxon>
        <taxon>Euphorbiaceae</taxon>
        <taxon>Crotonoideae</taxon>
        <taxon>Manihoteae</taxon>
        <taxon>Manihot</taxon>
    </lineage>
</organism>
<sequence length="51" mass="5965">MGYKYVLCHSKFIKYFNTPCLNPIHNHLKYVSKLSHNKFVKYTCSASAILI</sequence>
<dbReference type="AlphaFoldDB" id="A0A199UAK7"/>
<protein>
    <submittedName>
        <fullName evidence="1">Uncharacterized protein</fullName>
    </submittedName>
</protein>
<gene>
    <name evidence="1" type="ORF">MANES_S063700</name>
</gene>
<reference evidence="1" key="1">
    <citation type="submission" date="2016-02" db="EMBL/GenBank/DDBJ databases">
        <title>WGS assembly of Manihot esculenta.</title>
        <authorList>
            <person name="Bredeson J.V."/>
            <person name="Prochnik S.E."/>
            <person name="Lyons J.B."/>
            <person name="Schmutz J."/>
            <person name="Grimwood J."/>
            <person name="Vrebalov J."/>
            <person name="Bart R.S."/>
            <person name="Amuge T."/>
            <person name="Ferguson M.E."/>
            <person name="Green R."/>
            <person name="Putnam N."/>
            <person name="Stites J."/>
            <person name="Rounsley S."/>
            <person name="Rokhsar D.S."/>
        </authorList>
    </citation>
    <scope>NUCLEOTIDE SEQUENCE [LARGE SCALE GENOMIC DNA]</scope>
    <source>
        <tissue evidence="1">Leaf</tissue>
    </source>
</reference>